<dbReference type="Gene3D" id="3.90.1720.10">
    <property type="entry name" value="endopeptidase domain like (from Nostoc punctiforme)"/>
    <property type="match status" value="1"/>
</dbReference>
<dbReference type="PANTHER" id="PTHR47053:SF1">
    <property type="entry name" value="MUREIN DD-ENDOPEPTIDASE MEPH-RELATED"/>
    <property type="match status" value="1"/>
</dbReference>
<comment type="similarity">
    <text evidence="1">Belongs to the peptidase C40 family.</text>
</comment>
<dbReference type="InterPro" id="IPR038765">
    <property type="entry name" value="Papain-like_cys_pep_sf"/>
</dbReference>
<dbReference type="PANTHER" id="PTHR47053">
    <property type="entry name" value="MUREIN DD-ENDOPEPTIDASE MEPH-RELATED"/>
    <property type="match status" value="1"/>
</dbReference>
<keyword evidence="4" id="KW-0788">Thiol protease</keyword>
<dbReference type="Pfam" id="PF12913">
    <property type="entry name" value="SH3_6"/>
    <property type="match status" value="1"/>
</dbReference>
<evidence type="ECO:0000256" key="2">
    <source>
        <dbReference type="ARBA" id="ARBA00022670"/>
    </source>
</evidence>
<evidence type="ECO:0000256" key="1">
    <source>
        <dbReference type="ARBA" id="ARBA00007074"/>
    </source>
</evidence>
<dbReference type="InterPro" id="IPR051202">
    <property type="entry name" value="Peptidase_C40"/>
</dbReference>
<dbReference type="GO" id="GO:0008234">
    <property type="term" value="F:cysteine-type peptidase activity"/>
    <property type="evidence" value="ECO:0007669"/>
    <property type="project" value="UniProtKB-KW"/>
</dbReference>
<sequence>MKKYILLSIIALLLNSCQEVSEHKPLLIDTKEKQPIIIVNQNRHLNIPEFWIDKIENPDKLIMSPKKIKEFNDKVAYVQKKFTYFRDTNRYYSSSWVKNSIEKMFNNIETKGRYFADGNRILRNFYSKIKNEMNLNSLPTNRVKSRYALTINYTNQKIIPTDLELLKKKNQIYFDRNQNSALDIATPITILHSTDNGEWHYGIGPTSSGWIKDKNIAFGEKKEIEEYLDSKNFIITTEAKSAVMVAGRYYDYLRMGVRLPSLLTIDDMTMVLIPSRDQEGRLILKNATIKTSNTHKGYLPYTPKTILTQAFKFLHAPYGWGGSYGEQDCSKFLQEIYATVGINIPRNSSSQTLVGSQHIELSNLKEESKRNLIRGTTIGATILHLKGHIMLYLGEYKGEPYIIHTVWGEGKRHFALGRTAITALEFNDYIDKIDRATLIKNQD</sequence>
<evidence type="ECO:0000256" key="4">
    <source>
        <dbReference type="ARBA" id="ARBA00022807"/>
    </source>
</evidence>
<evidence type="ECO:0000313" key="6">
    <source>
        <dbReference type="EMBL" id="SFV64802.1"/>
    </source>
</evidence>
<proteinExistence type="inferred from homology"/>
<accession>A0A1W1CGG0</accession>
<protein>
    <submittedName>
        <fullName evidence="6">Lipoprotein, NLP/P60 family</fullName>
    </submittedName>
</protein>
<keyword evidence="2" id="KW-0645">Protease</keyword>
<reference evidence="6" key="1">
    <citation type="submission" date="2016-10" db="EMBL/GenBank/DDBJ databases">
        <authorList>
            <person name="de Groot N.N."/>
        </authorList>
    </citation>
    <scope>NUCLEOTIDE SEQUENCE</scope>
</reference>
<dbReference type="PIRSF" id="PIRSF019015">
    <property type="entry name" value="P60_peptidase_YkfC"/>
    <property type="match status" value="1"/>
</dbReference>
<dbReference type="InterPro" id="IPR000064">
    <property type="entry name" value="NLP_P60_dom"/>
</dbReference>
<keyword evidence="3" id="KW-0378">Hydrolase</keyword>
<dbReference type="InterPro" id="IPR027017">
    <property type="entry name" value="P60_peptidase_YkfC"/>
</dbReference>
<gene>
    <name evidence="6" type="ORF">MNB_SV-12-129</name>
</gene>
<dbReference type="AlphaFoldDB" id="A0A1W1CGG0"/>
<keyword evidence="6" id="KW-0449">Lipoprotein</keyword>
<dbReference type="EMBL" id="FPHE01000135">
    <property type="protein sequence ID" value="SFV64802.1"/>
    <property type="molecule type" value="Genomic_DNA"/>
</dbReference>
<evidence type="ECO:0000256" key="3">
    <source>
        <dbReference type="ARBA" id="ARBA00022801"/>
    </source>
</evidence>
<name>A0A1W1CGG0_9ZZZZ</name>
<feature type="domain" description="NlpC/P60" evidence="5">
    <location>
        <begin position="300"/>
        <end position="437"/>
    </location>
</feature>
<evidence type="ECO:0000259" key="5">
    <source>
        <dbReference type="PROSITE" id="PS51935"/>
    </source>
</evidence>
<dbReference type="SUPFAM" id="SSF54001">
    <property type="entry name" value="Cysteine proteinases"/>
    <property type="match status" value="1"/>
</dbReference>
<dbReference type="Pfam" id="PF00877">
    <property type="entry name" value="NLPC_P60"/>
    <property type="match status" value="1"/>
</dbReference>
<dbReference type="GO" id="GO:0006508">
    <property type="term" value="P:proteolysis"/>
    <property type="evidence" value="ECO:0007669"/>
    <property type="project" value="UniProtKB-KW"/>
</dbReference>
<organism evidence="6">
    <name type="scientific">hydrothermal vent metagenome</name>
    <dbReference type="NCBI Taxonomy" id="652676"/>
    <lineage>
        <taxon>unclassified sequences</taxon>
        <taxon>metagenomes</taxon>
        <taxon>ecological metagenomes</taxon>
    </lineage>
</organism>
<dbReference type="PROSITE" id="PS51935">
    <property type="entry name" value="NLPC_P60"/>
    <property type="match status" value="1"/>
</dbReference>
<dbReference type="InterPro" id="IPR039439">
    <property type="entry name" value="SH3b1_dom"/>
</dbReference>